<organism evidence="1 2">
    <name type="scientific">Rhodococcus sacchari</name>
    <dbReference type="NCBI Taxonomy" id="2962047"/>
    <lineage>
        <taxon>Bacteria</taxon>
        <taxon>Bacillati</taxon>
        <taxon>Actinomycetota</taxon>
        <taxon>Actinomycetes</taxon>
        <taxon>Mycobacteriales</taxon>
        <taxon>Nocardiaceae</taxon>
        <taxon>Rhodococcus</taxon>
    </lineage>
</organism>
<proteinExistence type="predicted"/>
<reference evidence="1" key="1">
    <citation type="submission" date="2022-10" db="EMBL/GenBank/DDBJ databases">
        <title>Rhodococcus ferula Z13 complete genome.</title>
        <authorList>
            <person name="Long X."/>
            <person name="Zang M."/>
        </authorList>
    </citation>
    <scope>NUCLEOTIDE SEQUENCE</scope>
    <source>
        <strain evidence="1">Z13</strain>
    </source>
</reference>
<name>A0ACD4DGI1_9NOCA</name>
<sequence length="77" mass="8540">MRVHVGTVEPTGTDVTGLTVHPFALTGIGSAPEPTRRRLSLNAFDRAALRVARRTPQARRSKAAYANALQRWRTDDR</sequence>
<dbReference type="Proteomes" id="UP001156484">
    <property type="component" value="Chromosome"/>
</dbReference>
<protein>
    <submittedName>
        <fullName evidence="1">Uncharacterized protein</fullName>
    </submittedName>
</protein>
<evidence type="ECO:0000313" key="2">
    <source>
        <dbReference type="Proteomes" id="UP001156484"/>
    </source>
</evidence>
<dbReference type="EMBL" id="CP107551">
    <property type="protein sequence ID" value="UYP19113.1"/>
    <property type="molecule type" value="Genomic_DNA"/>
</dbReference>
<accession>A0ACD4DGI1</accession>
<gene>
    <name evidence="1" type="ORF">OED52_00490</name>
</gene>
<evidence type="ECO:0000313" key="1">
    <source>
        <dbReference type="EMBL" id="UYP19113.1"/>
    </source>
</evidence>
<keyword evidence="2" id="KW-1185">Reference proteome</keyword>